<sequence length="229" mass="27025">MYAWISDETKKTWRGMIFAYYGSEQDPYDFHYVVLDADKNHLINVNLYHTGPSRQIQTRVVLIDSGMDDWIQTKNQGIVNFLSGYCASQLAEQISPELLEKCIHLDKQYNYQKIVEVKGATGIENLLEITGYFHDAHIINVERKDPDHLKVFFEPTWGYKLTLFFYGQTSYDLGADPEYNWWLEASLFFEDGYYCLCDGEDVRHFSIKELNCWFRSRKMAYKLEPWPLS</sequence>
<accession>A0A0R1WBP2</accession>
<evidence type="ECO:0000313" key="2">
    <source>
        <dbReference type="Proteomes" id="UP000050973"/>
    </source>
</evidence>
<protein>
    <submittedName>
        <fullName evidence="1">Uncharacterized protein</fullName>
    </submittedName>
</protein>
<dbReference type="EMBL" id="AZGE01000015">
    <property type="protein sequence ID" value="KRM15167.1"/>
    <property type="molecule type" value="Genomic_DNA"/>
</dbReference>
<dbReference type="AlphaFoldDB" id="A0A0R1WBP2"/>
<organism evidence="1 2">
    <name type="scientific">Limosilactobacillus oris DSM 4864</name>
    <dbReference type="NCBI Taxonomy" id="1423779"/>
    <lineage>
        <taxon>Bacteria</taxon>
        <taxon>Bacillati</taxon>
        <taxon>Bacillota</taxon>
        <taxon>Bacilli</taxon>
        <taxon>Lactobacillales</taxon>
        <taxon>Lactobacillaceae</taxon>
        <taxon>Limosilactobacillus</taxon>
    </lineage>
</organism>
<comment type="caution">
    <text evidence="1">The sequence shown here is derived from an EMBL/GenBank/DDBJ whole genome shotgun (WGS) entry which is preliminary data.</text>
</comment>
<gene>
    <name evidence="1" type="ORF">FC49_GL000508</name>
</gene>
<dbReference type="RefSeq" id="WP_056984556.1">
    <property type="nucleotide sequence ID" value="NZ_AZGE01000015.1"/>
</dbReference>
<name>A0A0R1WBP2_9LACO</name>
<proteinExistence type="predicted"/>
<dbReference type="PATRIC" id="fig|1423779.3.peg.516"/>
<evidence type="ECO:0000313" key="1">
    <source>
        <dbReference type="EMBL" id="KRM15167.1"/>
    </source>
</evidence>
<reference evidence="1 2" key="1">
    <citation type="journal article" date="2015" name="Genome Announc.">
        <title>Expanding the biotechnology potential of lactobacilli through comparative genomics of 213 strains and associated genera.</title>
        <authorList>
            <person name="Sun Z."/>
            <person name="Harris H.M."/>
            <person name="McCann A."/>
            <person name="Guo C."/>
            <person name="Argimon S."/>
            <person name="Zhang W."/>
            <person name="Yang X."/>
            <person name="Jeffery I.B."/>
            <person name="Cooney J.C."/>
            <person name="Kagawa T.F."/>
            <person name="Liu W."/>
            <person name="Song Y."/>
            <person name="Salvetti E."/>
            <person name="Wrobel A."/>
            <person name="Rasinkangas P."/>
            <person name="Parkhill J."/>
            <person name="Rea M.C."/>
            <person name="O'Sullivan O."/>
            <person name="Ritari J."/>
            <person name="Douillard F.P."/>
            <person name="Paul Ross R."/>
            <person name="Yang R."/>
            <person name="Briner A.E."/>
            <person name="Felis G.E."/>
            <person name="de Vos W.M."/>
            <person name="Barrangou R."/>
            <person name="Klaenhammer T.R."/>
            <person name="Caufield P.W."/>
            <person name="Cui Y."/>
            <person name="Zhang H."/>
            <person name="O'Toole P.W."/>
        </authorList>
    </citation>
    <scope>NUCLEOTIDE SEQUENCE [LARGE SCALE GENOMIC DNA]</scope>
    <source>
        <strain evidence="1 2">DSM 4864</strain>
    </source>
</reference>
<dbReference type="Proteomes" id="UP000050973">
    <property type="component" value="Unassembled WGS sequence"/>
</dbReference>